<name>A0AAE7RWJ1_9CAUD</name>
<keyword evidence="2" id="KW-1185">Reference proteome</keyword>
<dbReference type="EMBL" id="MZ130484">
    <property type="protein sequence ID" value="QWM90000.1"/>
    <property type="molecule type" value="Genomic_DNA"/>
</dbReference>
<protein>
    <submittedName>
        <fullName evidence="1">Uncharacterized protein</fullName>
    </submittedName>
</protein>
<dbReference type="Proteomes" id="UP000827440">
    <property type="component" value="Segment"/>
</dbReference>
<dbReference type="RefSeq" id="YP_010359572.1">
    <property type="nucleotide sequence ID" value="NC_062774.1"/>
</dbReference>
<gene>
    <name evidence="1" type="primary">gp_20545</name>
</gene>
<dbReference type="KEGG" id="vg:75691114"/>
<reference evidence="1 2" key="1">
    <citation type="submission" date="2021-04" db="EMBL/GenBank/DDBJ databases">
        <authorList>
            <person name="Shkoporov A.N."/>
            <person name="Stockdale S.R."/>
            <person name="Guerin E."/>
            <person name="Ross R.P."/>
            <person name="Hill C."/>
        </authorList>
    </citation>
    <scope>NUCLEOTIDE SEQUENCE [LARGE SCALE GENOMIC DNA]</scope>
    <source>
        <strain evidence="2">cr54_1</strain>
    </source>
</reference>
<accession>A0AAE7RWJ1</accession>
<dbReference type="GeneID" id="75691114"/>
<organism evidence="1 2">
    <name type="scientific">uncultured phage cr54_1</name>
    <dbReference type="NCBI Taxonomy" id="2986398"/>
    <lineage>
        <taxon>Viruses</taxon>
        <taxon>Duplodnaviria</taxon>
        <taxon>Heunggongvirae</taxon>
        <taxon>Uroviricota</taxon>
        <taxon>Caudoviricetes</taxon>
        <taxon>Crassvirales</taxon>
        <taxon>Intestiviridae</taxon>
        <taxon>Churivirinae</taxon>
        <taxon>Jahgtovirus</taxon>
        <taxon>Jahgtovirus intestinalis</taxon>
    </lineage>
</organism>
<proteinExistence type="predicted"/>
<sequence>MESNKLTVEEFARKNIGKSFKTFDKDYIIPFETEAMIVGYSSFKQLLICSVTEFGGWRRFDEDDILLVHSPLSYSYFYIAHTELIAKNLL</sequence>
<evidence type="ECO:0000313" key="2">
    <source>
        <dbReference type="Proteomes" id="UP000827440"/>
    </source>
</evidence>
<evidence type="ECO:0000313" key="1">
    <source>
        <dbReference type="EMBL" id="QWM90000.1"/>
    </source>
</evidence>